<accession>A0A7W8EY59</accession>
<dbReference type="AlphaFoldDB" id="A0A7W8EY59"/>
<reference evidence="2 3" key="1">
    <citation type="submission" date="2020-08" db="EMBL/GenBank/DDBJ databases">
        <title>Genomic Encyclopedia of Type Strains, Phase III (KMG-III): the genomes of soil and plant-associated and newly described type strains.</title>
        <authorList>
            <person name="Whitman W."/>
        </authorList>
    </citation>
    <scope>NUCLEOTIDE SEQUENCE [LARGE SCALE GENOMIC DNA]</scope>
    <source>
        <strain evidence="2 3">CECT 3146</strain>
    </source>
</reference>
<dbReference type="EMBL" id="JACHJD010000016">
    <property type="protein sequence ID" value="MBB5108028.1"/>
    <property type="molecule type" value="Genomic_DNA"/>
</dbReference>
<sequence>MTVADNHLTVADNNLEPPAHRTAHPGPDHEG</sequence>
<organism evidence="2 3">
    <name type="scientific">Streptomyces spectabilis</name>
    <dbReference type="NCBI Taxonomy" id="68270"/>
    <lineage>
        <taxon>Bacteria</taxon>
        <taxon>Bacillati</taxon>
        <taxon>Actinomycetota</taxon>
        <taxon>Actinomycetes</taxon>
        <taxon>Kitasatosporales</taxon>
        <taxon>Streptomycetaceae</taxon>
        <taxon>Streptomyces</taxon>
    </lineage>
</organism>
<protein>
    <submittedName>
        <fullName evidence="2">Uncharacterized protein</fullName>
    </submittedName>
</protein>
<evidence type="ECO:0000313" key="3">
    <source>
        <dbReference type="Proteomes" id="UP000549009"/>
    </source>
</evidence>
<name>A0A7W8EY59_STRST</name>
<evidence type="ECO:0000256" key="1">
    <source>
        <dbReference type="SAM" id="MobiDB-lite"/>
    </source>
</evidence>
<feature type="region of interest" description="Disordered" evidence="1">
    <location>
        <begin position="1"/>
        <end position="31"/>
    </location>
</feature>
<dbReference type="Proteomes" id="UP000549009">
    <property type="component" value="Unassembled WGS sequence"/>
</dbReference>
<comment type="caution">
    <text evidence="2">The sequence shown here is derived from an EMBL/GenBank/DDBJ whole genome shotgun (WGS) entry which is preliminary data.</text>
</comment>
<gene>
    <name evidence="2" type="ORF">FHS40_007149</name>
</gene>
<proteinExistence type="predicted"/>
<keyword evidence="3" id="KW-1185">Reference proteome</keyword>
<evidence type="ECO:0000313" key="2">
    <source>
        <dbReference type="EMBL" id="MBB5108028.1"/>
    </source>
</evidence>